<protein>
    <recommendedName>
        <fullName evidence="8">SHSP domain-containing protein</fullName>
    </recommendedName>
</protein>
<dbReference type="OrthoDB" id="1920188at2759"/>
<feature type="compositionally biased region" description="Basic and acidic residues" evidence="6">
    <location>
        <begin position="167"/>
        <end position="218"/>
    </location>
</feature>
<reference evidence="10" key="1">
    <citation type="journal article" date="2018" name="Gigascience">
        <title>Genome assembly of the Pink Ipe (Handroanthus impetiginosus, Bignoniaceae), a highly valued, ecologically keystone Neotropical timber forest tree.</title>
        <authorList>
            <person name="Silva-Junior O.B."/>
            <person name="Grattapaglia D."/>
            <person name="Novaes E."/>
            <person name="Collevatti R.G."/>
        </authorList>
    </citation>
    <scope>NUCLEOTIDE SEQUENCE [LARGE SCALE GENOMIC DNA]</scope>
    <source>
        <strain evidence="10">cv. UFG-1</strain>
    </source>
</reference>
<sequence>MELELGLKLNRVADEFNSDFQIGIDRSGPVFMSRETDTMFVLTAHLKGYRRRNIKIDINEDGTLIVISGEKQVKETVMVGWQVYKKDAEIKGFKKVFRIPDGVILDKIKAKFNEDESMLTITMPKKVKGICGTSIEEIKEKPELVKEGSGSLQIADEKIQTTVDNNEQSKARKGEDDADVQRPSEDVQKDHDFKGQQQEVHEEHQNVETEMPKEEVKNQEIANDSLGKTEPQQDVNQLPKQDQQENKDQNDIHEEEKEGHFTDEPSEEALEAEPGKEHEGEHKPREKRCKMCIPIVAGSTLLLSFVVFVIQMMRNKNQTSRRKD</sequence>
<keyword evidence="2" id="KW-1003">Cell membrane</keyword>
<proteinExistence type="inferred from homology"/>
<evidence type="ECO:0000313" key="10">
    <source>
        <dbReference type="Proteomes" id="UP000231279"/>
    </source>
</evidence>
<comment type="similarity">
    <text evidence="4 5">Belongs to the small heat shock protein (HSP20) family.</text>
</comment>
<dbReference type="InterPro" id="IPR002068">
    <property type="entry name" value="A-crystallin/Hsp20_dom"/>
</dbReference>
<evidence type="ECO:0000256" key="3">
    <source>
        <dbReference type="ARBA" id="ARBA00022821"/>
    </source>
</evidence>
<dbReference type="AlphaFoldDB" id="A0A2G9GCA2"/>
<feature type="region of interest" description="Disordered" evidence="6">
    <location>
        <begin position="144"/>
        <end position="288"/>
    </location>
</feature>
<feature type="transmembrane region" description="Helical" evidence="7">
    <location>
        <begin position="293"/>
        <end position="313"/>
    </location>
</feature>
<dbReference type="PANTHER" id="PTHR43670:SF34">
    <property type="entry name" value="HSP20-LIKE CHAPERONES SUPERFAMILY PROTEIN"/>
    <property type="match status" value="1"/>
</dbReference>
<comment type="subcellular location">
    <subcellularLocation>
        <location evidence="1">Cell membrane</location>
        <topology evidence="1">Single-pass membrane protein</topology>
    </subcellularLocation>
</comment>
<keyword evidence="10" id="KW-1185">Reference proteome</keyword>
<dbReference type="GO" id="GO:0006952">
    <property type="term" value="P:defense response"/>
    <property type="evidence" value="ECO:0007669"/>
    <property type="project" value="UniProtKB-KW"/>
</dbReference>
<dbReference type="SUPFAM" id="SSF49764">
    <property type="entry name" value="HSP20-like chaperones"/>
    <property type="match status" value="1"/>
</dbReference>
<keyword evidence="7" id="KW-0812">Transmembrane</keyword>
<evidence type="ECO:0000259" key="8">
    <source>
        <dbReference type="PROSITE" id="PS01031"/>
    </source>
</evidence>
<gene>
    <name evidence="9" type="ORF">CDL12_24557</name>
</gene>
<name>A0A2G9GCA2_9LAMI</name>
<dbReference type="PROSITE" id="PS01031">
    <property type="entry name" value="SHSP"/>
    <property type="match status" value="1"/>
</dbReference>
<evidence type="ECO:0000256" key="1">
    <source>
        <dbReference type="ARBA" id="ARBA00004162"/>
    </source>
</evidence>
<dbReference type="InterPro" id="IPR008978">
    <property type="entry name" value="HSP20-like_chaperone"/>
</dbReference>
<accession>A0A2G9GCA2</accession>
<feature type="compositionally biased region" description="Basic and acidic residues" evidence="6">
    <location>
        <begin position="242"/>
        <end position="263"/>
    </location>
</feature>
<dbReference type="GO" id="GO:0034605">
    <property type="term" value="P:cellular response to heat"/>
    <property type="evidence" value="ECO:0007669"/>
    <property type="project" value="TreeGrafter"/>
</dbReference>
<evidence type="ECO:0000256" key="5">
    <source>
        <dbReference type="RuleBase" id="RU003616"/>
    </source>
</evidence>
<dbReference type="Proteomes" id="UP000231279">
    <property type="component" value="Unassembled WGS sequence"/>
</dbReference>
<evidence type="ECO:0000256" key="4">
    <source>
        <dbReference type="PROSITE-ProRule" id="PRU00285"/>
    </source>
</evidence>
<dbReference type="PANTHER" id="PTHR43670">
    <property type="entry name" value="HEAT SHOCK PROTEIN 26"/>
    <property type="match status" value="1"/>
</dbReference>
<dbReference type="GO" id="GO:0005886">
    <property type="term" value="C:plasma membrane"/>
    <property type="evidence" value="ECO:0007669"/>
    <property type="project" value="UniProtKB-SubCell"/>
</dbReference>
<evidence type="ECO:0000256" key="2">
    <source>
        <dbReference type="ARBA" id="ARBA00022475"/>
    </source>
</evidence>
<feature type="compositionally biased region" description="Basic and acidic residues" evidence="6">
    <location>
        <begin position="273"/>
        <end position="284"/>
    </location>
</feature>
<keyword evidence="7" id="KW-0472">Membrane</keyword>
<organism evidence="9 10">
    <name type="scientific">Handroanthus impetiginosus</name>
    <dbReference type="NCBI Taxonomy" id="429701"/>
    <lineage>
        <taxon>Eukaryota</taxon>
        <taxon>Viridiplantae</taxon>
        <taxon>Streptophyta</taxon>
        <taxon>Embryophyta</taxon>
        <taxon>Tracheophyta</taxon>
        <taxon>Spermatophyta</taxon>
        <taxon>Magnoliopsida</taxon>
        <taxon>eudicotyledons</taxon>
        <taxon>Gunneridae</taxon>
        <taxon>Pentapetalae</taxon>
        <taxon>asterids</taxon>
        <taxon>lamiids</taxon>
        <taxon>Lamiales</taxon>
        <taxon>Bignoniaceae</taxon>
        <taxon>Crescentiina</taxon>
        <taxon>Tabebuia alliance</taxon>
        <taxon>Handroanthus</taxon>
    </lineage>
</organism>
<dbReference type="CDD" id="cd06464">
    <property type="entry name" value="ACD_sHsps-like"/>
    <property type="match status" value="1"/>
</dbReference>
<keyword evidence="3" id="KW-0611">Plant defense</keyword>
<feature type="compositionally biased region" description="Polar residues" evidence="6">
    <location>
        <begin position="230"/>
        <end position="239"/>
    </location>
</feature>
<keyword evidence="7" id="KW-1133">Transmembrane helix</keyword>
<dbReference type="EMBL" id="NKXS01005712">
    <property type="protein sequence ID" value="PIN02927.1"/>
    <property type="molecule type" value="Genomic_DNA"/>
</dbReference>
<dbReference type="STRING" id="429701.A0A2G9GCA2"/>
<dbReference type="Gene3D" id="2.60.40.790">
    <property type="match status" value="1"/>
</dbReference>
<feature type="domain" description="SHSP" evidence="8">
    <location>
        <begin position="21"/>
        <end position="141"/>
    </location>
</feature>
<evidence type="ECO:0000256" key="6">
    <source>
        <dbReference type="SAM" id="MobiDB-lite"/>
    </source>
</evidence>
<evidence type="ECO:0000256" key="7">
    <source>
        <dbReference type="SAM" id="Phobius"/>
    </source>
</evidence>
<evidence type="ECO:0000313" key="9">
    <source>
        <dbReference type="EMBL" id="PIN02927.1"/>
    </source>
</evidence>
<dbReference type="Pfam" id="PF00011">
    <property type="entry name" value="HSP20"/>
    <property type="match status" value="1"/>
</dbReference>
<comment type="caution">
    <text evidence="9">The sequence shown here is derived from an EMBL/GenBank/DDBJ whole genome shotgun (WGS) entry which is preliminary data.</text>
</comment>